<dbReference type="RefSeq" id="WP_011274358.1">
    <property type="nucleotide sequence ID" value="NC_007167.1"/>
</dbReference>
<sequence length="371" mass="43288">MISAKVDQFTLTILPSLTNLEGFAHISSDYSEYVRNRFEELLQIVPTYSSAELMNGGVRNYDTVYSYGFEKAKIFFKYSSSNVSNGISIEFKARALREYLKAYRIKKSDSMDVHRILSLLADEFNIRLSRLDIAIDFVDEDVLVTKIYDDLLSEELIIKNKGNRIISDDKIRTIGNSGIIQTIYVNSRKGDSFMRIYNKKEESIINNNIDMQRALECSNWTRFELELKGTYAHNATKALIDCERNNENYLSLLFGMFVQFFKFYNVLGFDEYGNYVLEHTGFYQNMIDTYFAESPAIDGHKTNKADEFGRKYGNLFNNGTMTFFRMYKEVYGENELDELLNKIKEDIENIELNKDHETMIKAHEETKPFFK</sequence>
<feature type="domain" description="Replication initiation protein-like C-terminal" evidence="1">
    <location>
        <begin position="127"/>
        <end position="258"/>
    </location>
</feature>
<accession>Q4LAS7</accession>
<protein>
    <submittedName>
        <fullName evidence="2">Replication initiation protein</fullName>
    </submittedName>
</protein>
<evidence type="ECO:0000313" key="2">
    <source>
        <dbReference type="EMBL" id="CAJ13696.1"/>
    </source>
</evidence>
<name>Q4LAS7_9STAP</name>
<geneLocation type="plasmid" evidence="2">
    <name>pSP187</name>
</geneLocation>
<reference evidence="2" key="1">
    <citation type="journal article" date="2007" name="Plasmid">
        <title>The smr gene resides on a novel plasmid pSP187 identified in a Staphylococcus pasteuri isolate recovered from unpasteurized milk.</title>
        <authorList>
            <person name="Bjorland J."/>
            <person name="Bratlie M.S."/>
            <person name="Steinum T."/>
        </authorList>
    </citation>
    <scope>NUCLEOTIDE SEQUENCE [LARGE SCALE GENOMIC DNA]</scope>
    <source>
        <plasmid evidence="2">pSP187</plasmid>
    </source>
</reference>
<dbReference type="EMBL" id="AM040731">
    <property type="protein sequence ID" value="CAJ13696.1"/>
    <property type="molecule type" value="Genomic_DNA"/>
</dbReference>
<organism evidence="2">
    <name type="scientific">Staphylococcus pasteuri</name>
    <dbReference type="NCBI Taxonomy" id="45972"/>
    <lineage>
        <taxon>Bacteria</taxon>
        <taxon>Bacillati</taxon>
        <taxon>Bacillota</taxon>
        <taxon>Bacilli</taxon>
        <taxon>Bacillales</taxon>
        <taxon>Staphylococcaceae</taxon>
        <taxon>Staphylococcus</taxon>
    </lineage>
</organism>
<proteinExistence type="predicted"/>
<evidence type="ECO:0000259" key="1">
    <source>
        <dbReference type="Pfam" id="PF02486"/>
    </source>
</evidence>
<dbReference type="Pfam" id="PF02486">
    <property type="entry name" value="Rep_trans"/>
    <property type="match status" value="1"/>
</dbReference>
<keyword evidence="2" id="KW-0614">Plasmid</keyword>
<dbReference type="AlphaFoldDB" id="Q4LAS7"/>
<dbReference type="InterPro" id="IPR003491">
    <property type="entry name" value="REP-like_C"/>
</dbReference>